<dbReference type="EMBL" id="JAGGKV010000021">
    <property type="protein sequence ID" value="MBP1966417.1"/>
    <property type="molecule type" value="Genomic_DNA"/>
</dbReference>
<dbReference type="Proteomes" id="UP001519344">
    <property type="component" value="Unassembled WGS sequence"/>
</dbReference>
<feature type="compositionally biased region" description="Basic residues" evidence="1">
    <location>
        <begin position="207"/>
        <end position="235"/>
    </location>
</feature>
<comment type="caution">
    <text evidence="2">The sequence shown here is derived from an EMBL/GenBank/DDBJ whole genome shotgun (WGS) entry which is preliminary data.</text>
</comment>
<feature type="compositionally biased region" description="Gly residues" evidence="1">
    <location>
        <begin position="55"/>
        <end position="70"/>
    </location>
</feature>
<feature type="region of interest" description="Disordered" evidence="1">
    <location>
        <begin position="1"/>
        <end position="70"/>
    </location>
</feature>
<reference evidence="2 3" key="1">
    <citation type="submission" date="2021-03" db="EMBL/GenBank/DDBJ databases">
        <title>Genomic Encyclopedia of Type Strains, Phase IV (KMG-IV): sequencing the most valuable type-strain genomes for metagenomic binning, comparative biology and taxonomic classification.</title>
        <authorList>
            <person name="Goeker M."/>
        </authorList>
    </citation>
    <scope>NUCLEOTIDE SEQUENCE [LARGE SCALE GENOMIC DNA]</scope>
    <source>
        <strain evidence="2 3">DSM 24950</strain>
    </source>
</reference>
<feature type="compositionally biased region" description="Polar residues" evidence="1">
    <location>
        <begin position="19"/>
        <end position="29"/>
    </location>
</feature>
<organism evidence="2 3">
    <name type="scientific">Paenibacillus aceris</name>
    <dbReference type="NCBI Taxonomy" id="869555"/>
    <lineage>
        <taxon>Bacteria</taxon>
        <taxon>Bacillati</taxon>
        <taxon>Bacillota</taxon>
        <taxon>Bacilli</taxon>
        <taxon>Bacillales</taxon>
        <taxon>Paenibacillaceae</taxon>
        <taxon>Paenibacillus</taxon>
    </lineage>
</organism>
<keyword evidence="3" id="KW-1185">Reference proteome</keyword>
<evidence type="ECO:0000256" key="1">
    <source>
        <dbReference type="SAM" id="MobiDB-lite"/>
    </source>
</evidence>
<feature type="region of interest" description="Disordered" evidence="1">
    <location>
        <begin position="196"/>
        <end position="235"/>
    </location>
</feature>
<name>A0ABS4I674_9BACL</name>
<dbReference type="RefSeq" id="WP_167068816.1">
    <property type="nucleotide sequence ID" value="NZ_JAAOZR010000097.1"/>
</dbReference>
<accession>A0ABS4I674</accession>
<evidence type="ECO:0008006" key="4">
    <source>
        <dbReference type="Google" id="ProtNLM"/>
    </source>
</evidence>
<evidence type="ECO:0000313" key="2">
    <source>
        <dbReference type="EMBL" id="MBP1966417.1"/>
    </source>
</evidence>
<protein>
    <recommendedName>
        <fullName evidence="4">Aminotransferase</fullName>
    </recommendedName>
</protein>
<sequence>MTNSRQLIGNGGNGGNRPNVHTRSITTLPPQIGDDRAFGQYPGLGGGNPFSDFAQGGGLPTPFQGGGDLFGGGGNAGGGFFGGGNPGGGGGLFGGGNPSGGGGGFFGGGGNAGGGGGGGNFLSNLLGGGGGAAAGGGSSNPLSGLNMKQISGFVERMGGIDGILGTMGKVQKFMSSFQQMAPMVKTIFNALGKGKVASEDSVEVFKPKRKRRKKSGTAQRRKGGTKSGTAKRKRR</sequence>
<evidence type="ECO:0000313" key="3">
    <source>
        <dbReference type="Proteomes" id="UP001519344"/>
    </source>
</evidence>
<proteinExistence type="predicted"/>
<gene>
    <name evidence="2" type="ORF">J2Z65_005676</name>
</gene>